<organism evidence="1 2">
    <name type="scientific">Brassica oleracea var. oleracea</name>
    <dbReference type="NCBI Taxonomy" id="109376"/>
    <lineage>
        <taxon>Eukaryota</taxon>
        <taxon>Viridiplantae</taxon>
        <taxon>Streptophyta</taxon>
        <taxon>Embryophyta</taxon>
        <taxon>Tracheophyta</taxon>
        <taxon>Spermatophyta</taxon>
        <taxon>Magnoliopsida</taxon>
        <taxon>eudicotyledons</taxon>
        <taxon>Gunneridae</taxon>
        <taxon>Pentapetalae</taxon>
        <taxon>rosids</taxon>
        <taxon>malvids</taxon>
        <taxon>Brassicales</taxon>
        <taxon>Brassicaceae</taxon>
        <taxon>Brassiceae</taxon>
        <taxon>Brassica</taxon>
    </lineage>
</organism>
<evidence type="ECO:0000313" key="1">
    <source>
        <dbReference type="EnsemblPlants" id="Bo19747s010.1"/>
    </source>
</evidence>
<reference evidence="1" key="2">
    <citation type="submission" date="2015-06" db="UniProtKB">
        <authorList>
            <consortium name="EnsemblPlants"/>
        </authorList>
    </citation>
    <scope>IDENTIFICATION</scope>
</reference>
<protein>
    <submittedName>
        <fullName evidence="1">Uncharacterized protein</fullName>
    </submittedName>
</protein>
<dbReference type="AlphaFoldDB" id="A0A0D3A0Q4"/>
<dbReference type="EnsemblPlants" id="Bo19747s010.1">
    <property type="protein sequence ID" value="Bo19747s010.1"/>
    <property type="gene ID" value="Bo19747s010"/>
</dbReference>
<sequence>MSDLLAFEADRRAVNITINRLLVTAVYLHASNHKMLLSL</sequence>
<accession>A0A0D3A0Q4</accession>
<reference evidence="1" key="1">
    <citation type="journal article" date="2014" name="Genome Biol.">
        <title>Transcriptome and methylome profiling reveals relics of genome dominance in the mesopolyploid Brassica oleracea.</title>
        <authorList>
            <person name="Parkin I.A."/>
            <person name="Koh C."/>
            <person name="Tang H."/>
            <person name="Robinson S.J."/>
            <person name="Kagale S."/>
            <person name="Clarke W.E."/>
            <person name="Town C.D."/>
            <person name="Nixon J."/>
            <person name="Krishnakumar V."/>
            <person name="Bidwell S.L."/>
            <person name="Denoeud F."/>
            <person name="Belcram H."/>
            <person name="Links M.G."/>
            <person name="Just J."/>
            <person name="Clarke C."/>
            <person name="Bender T."/>
            <person name="Huebert T."/>
            <person name="Mason A.S."/>
            <person name="Pires J.C."/>
            <person name="Barker G."/>
            <person name="Moore J."/>
            <person name="Walley P.G."/>
            <person name="Manoli S."/>
            <person name="Batley J."/>
            <person name="Edwards D."/>
            <person name="Nelson M.N."/>
            <person name="Wang X."/>
            <person name="Paterson A.H."/>
            <person name="King G."/>
            <person name="Bancroft I."/>
            <person name="Chalhoub B."/>
            <person name="Sharpe A.G."/>
        </authorList>
    </citation>
    <scope>NUCLEOTIDE SEQUENCE [LARGE SCALE GENOMIC DNA]</scope>
    <source>
        <strain evidence="1">cv. TO1000</strain>
    </source>
</reference>
<evidence type="ECO:0000313" key="2">
    <source>
        <dbReference type="Proteomes" id="UP000032141"/>
    </source>
</evidence>
<keyword evidence="2" id="KW-1185">Reference proteome</keyword>
<dbReference type="Gramene" id="Bo19747s010.1">
    <property type="protein sequence ID" value="Bo19747s010.1"/>
    <property type="gene ID" value="Bo19747s010"/>
</dbReference>
<dbReference type="Proteomes" id="UP000032141">
    <property type="component" value="Unassembled WGS sequence"/>
</dbReference>
<name>A0A0D3A0Q4_BRAOL</name>
<proteinExistence type="predicted"/>
<dbReference type="HOGENOM" id="CLU_3320708_0_0_1"/>